<name>A0A8J3PXZ9_9ACTN</name>
<dbReference type="RefSeq" id="WP_203886479.1">
    <property type="nucleotide sequence ID" value="NZ_BAABHH010000022.1"/>
</dbReference>
<proteinExistence type="predicted"/>
<dbReference type="EMBL" id="BONV01000036">
    <property type="protein sequence ID" value="GIG83160.1"/>
    <property type="molecule type" value="Genomic_DNA"/>
</dbReference>
<gene>
    <name evidence="3" type="ORF">Pka01_62870</name>
</gene>
<accession>A0A8J3PXZ9</accession>
<dbReference type="AlphaFoldDB" id="A0A8J3PXZ9"/>
<evidence type="ECO:0000256" key="2">
    <source>
        <dbReference type="SAM" id="Phobius"/>
    </source>
</evidence>
<keyword evidence="2" id="KW-1133">Transmembrane helix</keyword>
<dbReference type="Proteomes" id="UP000630097">
    <property type="component" value="Unassembled WGS sequence"/>
</dbReference>
<feature type="transmembrane region" description="Helical" evidence="2">
    <location>
        <begin position="41"/>
        <end position="61"/>
    </location>
</feature>
<keyword evidence="4" id="KW-1185">Reference proteome</keyword>
<dbReference type="SUPFAM" id="SSF69304">
    <property type="entry name" value="Tricorn protease N-terminal domain"/>
    <property type="match status" value="1"/>
</dbReference>
<evidence type="ECO:0000256" key="1">
    <source>
        <dbReference type="SAM" id="MobiDB-lite"/>
    </source>
</evidence>
<sequence length="421" mass="45264">MRTEQDLRAVLRRAADQAAPPAGLVGALRRARRRRRTRRRYQAALAFAGVVIVAAGGSVVFRGGADDSPATNTRTNTKEVAPTTMPDPNVHASDRPAVKKSRPARVVWPQAVSTIPAEAGDGARYSALAALSPTEVLLRADKKSEKTTRIDVYDTRTGVSRVLTQVPVIGNDYRPIRFEVGAEYIGWYAMTPDDTSKGADLWIALRAGGPAIKVAETTDDMPASISGPTDEWPASISVTADSLVWSLFNGGIYRVPITGGSPEKIAGSDGLWLTSWPWAADLPPYQANPDPDHNQTRLVNLETGEKRDFVIPPGVVGLRCSTSWCSGILGRDMIVMRPDGSGLSRVPRFASFEARPAGSHFVEVEGTIYDLATGTTATIGRAKQGKDVAYERGPTSSPTTLFSWEDGHGGLEVLNMLAVDR</sequence>
<evidence type="ECO:0000313" key="3">
    <source>
        <dbReference type="EMBL" id="GIG83160.1"/>
    </source>
</evidence>
<reference evidence="3 4" key="1">
    <citation type="submission" date="2021-01" db="EMBL/GenBank/DDBJ databases">
        <title>Whole genome shotgun sequence of Planotetraspora kaengkrachanensis NBRC 104272.</title>
        <authorList>
            <person name="Komaki H."/>
            <person name="Tamura T."/>
        </authorList>
    </citation>
    <scope>NUCLEOTIDE SEQUENCE [LARGE SCALE GENOMIC DNA]</scope>
    <source>
        <strain evidence="3 4">NBRC 104272</strain>
    </source>
</reference>
<protein>
    <submittedName>
        <fullName evidence="3">Uncharacterized protein</fullName>
    </submittedName>
</protein>
<evidence type="ECO:0000313" key="4">
    <source>
        <dbReference type="Proteomes" id="UP000630097"/>
    </source>
</evidence>
<comment type="caution">
    <text evidence="3">The sequence shown here is derived from an EMBL/GenBank/DDBJ whole genome shotgun (WGS) entry which is preliminary data.</text>
</comment>
<organism evidence="3 4">
    <name type="scientific">Planotetraspora kaengkrachanensis</name>
    <dbReference type="NCBI Taxonomy" id="575193"/>
    <lineage>
        <taxon>Bacteria</taxon>
        <taxon>Bacillati</taxon>
        <taxon>Actinomycetota</taxon>
        <taxon>Actinomycetes</taxon>
        <taxon>Streptosporangiales</taxon>
        <taxon>Streptosporangiaceae</taxon>
        <taxon>Planotetraspora</taxon>
    </lineage>
</organism>
<keyword evidence="2" id="KW-0812">Transmembrane</keyword>
<feature type="region of interest" description="Disordered" evidence="1">
    <location>
        <begin position="64"/>
        <end position="102"/>
    </location>
</feature>
<keyword evidence="2" id="KW-0472">Membrane</keyword>